<evidence type="ECO:0000313" key="4">
    <source>
        <dbReference type="EMBL" id="SJZ83050.1"/>
    </source>
</evidence>
<dbReference type="InterPro" id="IPR000836">
    <property type="entry name" value="PRTase_dom"/>
</dbReference>
<feature type="domain" description="Phosphoribosyltransferase" evidence="2">
    <location>
        <begin position="193"/>
        <end position="248"/>
    </location>
</feature>
<dbReference type="PANTHER" id="PTHR47505:SF1">
    <property type="entry name" value="DNA UTILIZATION PROTEIN YHGH"/>
    <property type="match status" value="1"/>
</dbReference>
<evidence type="ECO:0000259" key="3">
    <source>
        <dbReference type="Pfam" id="PF18912"/>
    </source>
</evidence>
<dbReference type="PANTHER" id="PTHR47505">
    <property type="entry name" value="DNA UTILIZATION PROTEIN YHGH"/>
    <property type="match status" value="1"/>
</dbReference>
<keyword evidence="5" id="KW-1185">Reference proteome</keyword>
<name>A0A1T4NUJ6_9BACT</name>
<evidence type="ECO:0000313" key="5">
    <source>
        <dbReference type="Proteomes" id="UP000190102"/>
    </source>
</evidence>
<accession>A0A1T4NUJ6</accession>
<sequence>MQSWGSKQLVGVLQTLGRALQDLLLPPRCPICHELVAGADQLHICADCLAALPRVASPVCSICGIPFDGAGSDHPCSRCLQTPPPYAAARAALRYEGACRDLIHRFKYDFKSHLRRPLGLLTAHLLADFANQQQPDLLVPVPLHVSRLRHRGFNQAVLLGEVLSHQWQIPLLRQGLKRTRPTTPQIELTFEQRTHNLHNAFSVTNSSAIRDRRIMLVDDVFTTGSTLAASALALRQAGCHSVSAVTVAHAP</sequence>
<organism evidence="4 5">
    <name type="scientific">Trichlorobacter thiogenes</name>
    <dbReference type="NCBI Taxonomy" id="115783"/>
    <lineage>
        <taxon>Bacteria</taxon>
        <taxon>Pseudomonadati</taxon>
        <taxon>Thermodesulfobacteriota</taxon>
        <taxon>Desulfuromonadia</taxon>
        <taxon>Geobacterales</taxon>
        <taxon>Geobacteraceae</taxon>
        <taxon>Trichlorobacter</taxon>
    </lineage>
</organism>
<dbReference type="AlphaFoldDB" id="A0A1T4NUJ6"/>
<dbReference type="InterPro" id="IPR044005">
    <property type="entry name" value="DZR_2"/>
</dbReference>
<dbReference type="EMBL" id="FUWR01000008">
    <property type="protein sequence ID" value="SJZ83050.1"/>
    <property type="molecule type" value="Genomic_DNA"/>
</dbReference>
<dbReference type="Gene3D" id="3.40.50.2020">
    <property type="match status" value="1"/>
</dbReference>
<dbReference type="SUPFAM" id="SSF53271">
    <property type="entry name" value="PRTase-like"/>
    <property type="match status" value="1"/>
</dbReference>
<reference evidence="5" key="1">
    <citation type="submission" date="2017-02" db="EMBL/GenBank/DDBJ databases">
        <authorList>
            <person name="Varghese N."/>
            <person name="Submissions S."/>
        </authorList>
    </citation>
    <scope>NUCLEOTIDE SEQUENCE [LARGE SCALE GENOMIC DNA]</scope>
    <source>
        <strain evidence="5">ATCC BAA-34</strain>
    </source>
</reference>
<dbReference type="Pfam" id="PF18912">
    <property type="entry name" value="DZR_2"/>
    <property type="match status" value="1"/>
</dbReference>
<gene>
    <name evidence="4" type="ORF">SAMN02745119_01743</name>
</gene>
<dbReference type="RefSeq" id="WP_078790043.1">
    <property type="nucleotide sequence ID" value="NZ_FUWR01000008.1"/>
</dbReference>
<comment type="similarity">
    <text evidence="1">Belongs to the ComF/GntX family.</text>
</comment>
<dbReference type="Proteomes" id="UP000190102">
    <property type="component" value="Unassembled WGS sequence"/>
</dbReference>
<feature type="domain" description="Double zinc ribbon" evidence="3">
    <location>
        <begin position="21"/>
        <end position="80"/>
    </location>
</feature>
<dbReference type="CDD" id="cd06223">
    <property type="entry name" value="PRTases_typeI"/>
    <property type="match status" value="1"/>
</dbReference>
<dbReference type="STRING" id="115783.SAMN02745119_01743"/>
<dbReference type="InterPro" id="IPR029057">
    <property type="entry name" value="PRTase-like"/>
</dbReference>
<proteinExistence type="inferred from homology"/>
<protein>
    <submittedName>
        <fullName evidence="4">ComF family protein</fullName>
    </submittedName>
</protein>
<dbReference type="InterPro" id="IPR051910">
    <property type="entry name" value="ComF/GntX_DNA_util-trans"/>
</dbReference>
<dbReference type="Pfam" id="PF00156">
    <property type="entry name" value="Pribosyltran"/>
    <property type="match status" value="1"/>
</dbReference>
<evidence type="ECO:0000256" key="1">
    <source>
        <dbReference type="ARBA" id="ARBA00008007"/>
    </source>
</evidence>
<evidence type="ECO:0000259" key="2">
    <source>
        <dbReference type="Pfam" id="PF00156"/>
    </source>
</evidence>